<organism evidence="2 3">
    <name type="scientific">Actinosynnema mirum (strain ATCC 29888 / DSM 43827 / JCM 3225 / NBRC 14064 / NCIMB 13271 / NRRL B-12336 / IMRU 3971 / 101)</name>
    <dbReference type="NCBI Taxonomy" id="446462"/>
    <lineage>
        <taxon>Bacteria</taxon>
        <taxon>Bacillati</taxon>
        <taxon>Actinomycetota</taxon>
        <taxon>Actinomycetes</taxon>
        <taxon>Pseudonocardiales</taxon>
        <taxon>Pseudonocardiaceae</taxon>
        <taxon>Actinosynnema</taxon>
    </lineage>
</organism>
<dbReference type="KEGG" id="ami:Amir_0973"/>
<gene>
    <name evidence="2" type="ordered locus">Amir_0973</name>
</gene>
<dbReference type="RefSeq" id="WP_012783593.1">
    <property type="nucleotide sequence ID" value="NC_013093.1"/>
</dbReference>
<keyword evidence="1" id="KW-0812">Transmembrane</keyword>
<evidence type="ECO:0000256" key="1">
    <source>
        <dbReference type="SAM" id="Phobius"/>
    </source>
</evidence>
<feature type="transmembrane region" description="Helical" evidence="1">
    <location>
        <begin position="79"/>
        <end position="99"/>
    </location>
</feature>
<evidence type="ECO:0000313" key="2">
    <source>
        <dbReference type="EMBL" id="ACU34931.1"/>
    </source>
</evidence>
<evidence type="ECO:0000313" key="3">
    <source>
        <dbReference type="Proteomes" id="UP000002213"/>
    </source>
</evidence>
<reference evidence="2 3" key="1">
    <citation type="journal article" date="2009" name="Stand. Genomic Sci.">
        <title>Complete genome sequence of Actinosynnema mirum type strain (101).</title>
        <authorList>
            <person name="Land M."/>
            <person name="Lapidus A."/>
            <person name="Mayilraj S."/>
            <person name="Chen F."/>
            <person name="Copeland A."/>
            <person name="Del Rio T.G."/>
            <person name="Nolan M."/>
            <person name="Lucas S."/>
            <person name="Tice H."/>
            <person name="Cheng J.F."/>
            <person name="Chertkov O."/>
            <person name="Bruce D."/>
            <person name="Goodwin L."/>
            <person name="Pitluck S."/>
            <person name="Rohde M."/>
            <person name="Goker M."/>
            <person name="Pati A."/>
            <person name="Ivanova N."/>
            <person name="Mavromatis K."/>
            <person name="Chen A."/>
            <person name="Palaniappan K."/>
            <person name="Hauser L."/>
            <person name="Chang Y.J."/>
            <person name="Jeffries C.C."/>
            <person name="Brettin T."/>
            <person name="Detter J.C."/>
            <person name="Han C."/>
            <person name="Chain P."/>
            <person name="Tindall B.J."/>
            <person name="Bristow J."/>
            <person name="Eisen J.A."/>
            <person name="Markowitz V."/>
            <person name="Hugenholtz P."/>
            <person name="Kyrpides N.C."/>
            <person name="Klenk H.P."/>
        </authorList>
    </citation>
    <scope>NUCLEOTIDE SEQUENCE [LARGE SCALE GENOMIC DNA]</scope>
    <source>
        <strain evidence="3">ATCC 29888 / DSM 43827 / JCM 3225 / NBRC 14064 / NCIMB 13271 / NRRL B-12336 / IMRU 3971 / 101</strain>
    </source>
</reference>
<dbReference type="eggNOG" id="ENOG5032SI0">
    <property type="taxonomic scope" value="Bacteria"/>
</dbReference>
<dbReference type="HOGENOM" id="CLU_112487_1_0_11"/>
<feature type="transmembrane region" description="Helical" evidence="1">
    <location>
        <begin position="145"/>
        <end position="164"/>
    </location>
</feature>
<keyword evidence="1" id="KW-1133">Transmembrane helix</keyword>
<keyword evidence="3" id="KW-1185">Reference proteome</keyword>
<feature type="transmembrane region" description="Helical" evidence="1">
    <location>
        <begin position="170"/>
        <end position="187"/>
    </location>
</feature>
<dbReference type="AlphaFoldDB" id="C6WNL2"/>
<feature type="transmembrane region" description="Helical" evidence="1">
    <location>
        <begin position="105"/>
        <end position="124"/>
    </location>
</feature>
<dbReference type="Proteomes" id="UP000002213">
    <property type="component" value="Chromosome"/>
</dbReference>
<dbReference type="EMBL" id="CP001630">
    <property type="protein sequence ID" value="ACU34931.1"/>
    <property type="molecule type" value="Genomic_DNA"/>
</dbReference>
<name>C6WNL2_ACTMD</name>
<proteinExistence type="predicted"/>
<feature type="transmembrane region" description="Helical" evidence="1">
    <location>
        <begin position="20"/>
        <end position="43"/>
    </location>
</feature>
<dbReference type="STRING" id="446462.Amir_0973"/>
<keyword evidence="1" id="KW-0472">Membrane</keyword>
<accession>C6WNL2</accession>
<sequence>MTRRAEAAASRVARSARLALLAEVLLVGVLVCLAALPVVTALASAGAGARALRGLVADGRTPTARAFAADLVAGLRDPLALALPPLLVVVGALDVLALLGGLPGGAVLGPAIGIALVVVVVVLLRCAARWEPGARWSALLSSPPTGLVGNVAVACALVVVVLVVLQAPGFAVVAPGLLVFASVAVAGR</sequence>
<protein>
    <submittedName>
        <fullName evidence="2">Uncharacterized protein</fullName>
    </submittedName>
</protein>